<dbReference type="EMBL" id="CP001357">
    <property type="protein sequence ID" value="ACN84750.1"/>
    <property type="molecule type" value="Genomic_DNA"/>
</dbReference>
<protein>
    <submittedName>
        <fullName evidence="1">Uncharacterized protein</fullName>
    </submittedName>
</protein>
<dbReference type="RefSeq" id="WP_012671782.1">
    <property type="nucleotide sequence ID" value="NC_012225.1"/>
</dbReference>
<keyword evidence="2" id="KW-1185">Reference proteome</keyword>
<reference evidence="1 2" key="1">
    <citation type="journal article" date="2009" name="PLoS ONE">
        <title>Genome sequence of the pathogenic intestinal spirochete Brachyspira hyodysenteriae reveals adaptations to its lifestyle in the porcine large intestine.</title>
        <authorList>
            <person name="Bellgard M.I."/>
            <person name="Wanchanthuek P."/>
            <person name="La T."/>
            <person name="Ryan K."/>
            <person name="Moolhuijzen P."/>
            <person name="Albertyn Z."/>
            <person name="Shaban B."/>
            <person name="Motro Y."/>
            <person name="Dunn D.S."/>
            <person name="Schibeci D."/>
            <person name="Hunter A."/>
            <person name="Barrero R."/>
            <person name="Phillips N.D."/>
            <person name="Hampson D.J."/>
        </authorList>
    </citation>
    <scope>NUCLEOTIDE SEQUENCE [LARGE SCALE GENOMIC DNA]</scope>
    <source>
        <strain evidence="2">ATCC 49526 / WA1</strain>
    </source>
</reference>
<dbReference type="PROSITE" id="PS51257">
    <property type="entry name" value="PROKAR_LIPOPROTEIN"/>
    <property type="match status" value="1"/>
</dbReference>
<name>A0A3B6VBM8_BRAHW</name>
<evidence type="ECO:0000313" key="2">
    <source>
        <dbReference type="Proteomes" id="UP000001803"/>
    </source>
</evidence>
<dbReference type="KEGG" id="bhy:BHWA1_02294"/>
<dbReference type="STRING" id="565034.BHWA1_02294"/>
<proteinExistence type="predicted"/>
<organism evidence="1 2">
    <name type="scientific">Brachyspira hyodysenteriae (strain ATCC 49526 / WA1)</name>
    <dbReference type="NCBI Taxonomy" id="565034"/>
    <lineage>
        <taxon>Bacteria</taxon>
        <taxon>Pseudomonadati</taxon>
        <taxon>Spirochaetota</taxon>
        <taxon>Spirochaetia</taxon>
        <taxon>Brachyspirales</taxon>
        <taxon>Brachyspiraceae</taxon>
        <taxon>Brachyspira</taxon>
    </lineage>
</organism>
<dbReference type="AlphaFoldDB" id="A0A3B6VBM8"/>
<accession>A0A3B6VBM8</accession>
<sequence>MKFYRYILIIFILITAFSCKKTTLTITSPGPDFFLGKMQSGNWDKVKVDGNKLTIDGKEYTFEDQILGVGGVYKGGDKGYIVAVPGGDNLYTVEMDEKAKESIDEIMNIVGEENVTGVMKDIINSGGDPSKVDVDKIASTAGVSEEEKKRLEDLFGKLDGSNFGNPNTIGPAKS</sequence>
<evidence type="ECO:0000313" key="1">
    <source>
        <dbReference type="EMBL" id="ACN84750.1"/>
    </source>
</evidence>
<dbReference type="Proteomes" id="UP000001803">
    <property type="component" value="Chromosome"/>
</dbReference>
<gene>
    <name evidence="1" type="primary">ndhD</name>
    <name evidence="1" type="ordered locus">BHWA1_02294</name>
</gene>